<dbReference type="InterPro" id="IPR002364">
    <property type="entry name" value="Quin_OxRdtase/zeta-crystal_CS"/>
</dbReference>
<evidence type="ECO:0000256" key="1">
    <source>
        <dbReference type="SAM" id="MobiDB-lite"/>
    </source>
</evidence>
<dbReference type="InterPro" id="IPR052733">
    <property type="entry name" value="Chloroplast_QOR"/>
</dbReference>
<evidence type="ECO:0000313" key="4">
    <source>
        <dbReference type="EMBL" id="PVU89152.1"/>
    </source>
</evidence>
<feature type="compositionally biased region" description="Polar residues" evidence="1">
    <location>
        <begin position="354"/>
        <end position="364"/>
    </location>
</feature>
<sequence length="380" mass="41708">MENNMKAFVFDQYGTTENLNYKDIPIPGLKDNEVLIKVHSVSVNAGDIHFLHGTPCPIRLLSGMFKPHINILGHDFSGTITSMGSKVTGFEVGDSVFGAVPINFNGSFAEYVKVPSSYISKKPENMSFEDAASIPIAAMTALQAIRKNVKPDSDKRVLIYGASGGVGSFAVQIAKALDCKVTAVCSTRNVESAKKLGAEHVIDYKKESVFKRDEKYDLVFAANGDNSIFSYKKLLDKNGVYVTAGGSSKQMTQAMILGRFIFSNKMSFLGLKPNSKDLEYLSSLHKEGKLVPVIDKVFARDQLPDAVKHFEEGKACGKVVIDFTLQAETQAEEQSENTTKPQAENVIEKHIETQTENLTETTSKNQDENIIKNEVTNSQA</sequence>
<protein>
    <recommendedName>
        <fullName evidence="2">Enoyl reductase (ER) domain-containing protein</fullName>
    </recommendedName>
</protein>
<dbReference type="CDD" id="cd08267">
    <property type="entry name" value="MDR1"/>
    <property type="match status" value="1"/>
</dbReference>
<dbReference type="AlphaFoldDB" id="A0A2T9YA02"/>
<dbReference type="SMART" id="SM00829">
    <property type="entry name" value="PKS_ER"/>
    <property type="match status" value="1"/>
</dbReference>
<dbReference type="PANTHER" id="PTHR44013:SF1">
    <property type="entry name" value="ZINC-TYPE ALCOHOL DEHYDROGENASE-LIKE PROTEIN C16A3.02C"/>
    <property type="match status" value="1"/>
</dbReference>
<dbReference type="EMBL" id="MBFT01000570">
    <property type="protein sequence ID" value="PVU89152.1"/>
    <property type="molecule type" value="Genomic_DNA"/>
</dbReference>
<dbReference type="Pfam" id="PF13602">
    <property type="entry name" value="ADH_zinc_N_2"/>
    <property type="match status" value="1"/>
</dbReference>
<feature type="domain" description="Enoyl reductase (ER)" evidence="2">
    <location>
        <begin position="14"/>
        <end position="321"/>
    </location>
</feature>
<dbReference type="EMBL" id="MBFT01000858">
    <property type="protein sequence ID" value="PVU86714.1"/>
    <property type="molecule type" value="Genomic_DNA"/>
</dbReference>
<dbReference type="InterPro" id="IPR020843">
    <property type="entry name" value="ER"/>
</dbReference>
<dbReference type="Proteomes" id="UP000245699">
    <property type="component" value="Unassembled WGS sequence"/>
</dbReference>
<feature type="region of interest" description="Disordered" evidence="1">
    <location>
        <begin position="354"/>
        <end position="380"/>
    </location>
</feature>
<dbReference type="InterPro" id="IPR011032">
    <property type="entry name" value="GroES-like_sf"/>
</dbReference>
<evidence type="ECO:0000259" key="2">
    <source>
        <dbReference type="SMART" id="SM00829"/>
    </source>
</evidence>
<dbReference type="Pfam" id="PF08240">
    <property type="entry name" value="ADH_N"/>
    <property type="match status" value="1"/>
</dbReference>
<dbReference type="Gene3D" id="3.90.180.10">
    <property type="entry name" value="Medium-chain alcohol dehydrogenases, catalytic domain"/>
    <property type="match status" value="1"/>
</dbReference>
<evidence type="ECO:0000313" key="3">
    <source>
        <dbReference type="EMBL" id="PVU86714.1"/>
    </source>
</evidence>
<keyword evidence="5" id="KW-1185">Reference proteome</keyword>
<comment type="caution">
    <text evidence="4">The sequence shown here is derived from an EMBL/GenBank/DDBJ whole genome shotgun (WGS) entry which is preliminary data.</text>
</comment>
<gene>
    <name evidence="4" type="ORF">BB559_005221</name>
    <name evidence="3" type="ORF">BB559_006426</name>
</gene>
<dbReference type="InterPro" id="IPR013154">
    <property type="entry name" value="ADH-like_N"/>
</dbReference>
<dbReference type="InterPro" id="IPR036291">
    <property type="entry name" value="NAD(P)-bd_dom_sf"/>
</dbReference>
<dbReference type="OrthoDB" id="201656at2759"/>
<evidence type="ECO:0000313" key="5">
    <source>
        <dbReference type="Proteomes" id="UP000245699"/>
    </source>
</evidence>
<proteinExistence type="predicted"/>
<dbReference type="GO" id="GO:0008270">
    <property type="term" value="F:zinc ion binding"/>
    <property type="evidence" value="ECO:0007669"/>
    <property type="project" value="InterPro"/>
</dbReference>
<dbReference type="SUPFAM" id="SSF51735">
    <property type="entry name" value="NAD(P)-binding Rossmann-fold domains"/>
    <property type="match status" value="1"/>
</dbReference>
<dbReference type="STRING" id="61424.A0A2T9YA02"/>
<organism evidence="4 5">
    <name type="scientific">Furculomyces boomerangus</name>
    <dbReference type="NCBI Taxonomy" id="61424"/>
    <lineage>
        <taxon>Eukaryota</taxon>
        <taxon>Fungi</taxon>
        <taxon>Fungi incertae sedis</taxon>
        <taxon>Zoopagomycota</taxon>
        <taxon>Kickxellomycotina</taxon>
        <taxon>Harpellomycetes</taxon>
        <taxon>Harpellales</taxon>
        <taxon>Harpellaceae</taxon>
        <taxon>Furculomyces</taxon>
    </lineage>
</organism>
<dbReference type="SUPFAM" id="SSF50129">
    <property type="entry name" value="GroES-like"/>
    <property type="match status" value="1"/>
</dbReference>
<dbReference type="Gene3D" id="3.40.50.720">
    <property type="entry name" value="NAD(P)-binding Rossmann-like Domain"/>
    <property type="match status" value="1"/>
</dbReference>
<dbReference type="PROSITE" id="PS01162">
    <property type="entry name" value="QOR_ZETA_CRYSTAL"/>
    <property type="match status" value="1"/>
</dbReference>
<accession>A0A2T9YA02</accession>
<reference evidence="4 5" key="1">
    <citation type="journal article" date="2018" name="MBio">
        <title>Comparative Genomics Reveals the Core Gene Toolbox for the Fungus-Insect Symbiosis.</title>
        <authorList>
            <person name="Wang Y."/>
            <person name="Stata M."/>
            <person name="Wang W."/>
            <person name="Stajich J.E."/>
            <person name="White M.M."/>
            <person name="Moncalvo J.M."/>
        </authorList>
    </citation>
    <scope>NUCLEOTIDE SEQUENCE [LARGE SCALE GENOMIC DNA]</scope>
    <source>
        <strain evidence="4 5">AUS-77-4</strain>
    </source>
</reference>
<name>A0A2T9YA02_9FUNG</name>
<dbReference type="PANTHER" id="PTHR44013">
    <property type="entry name" value="ZINC-TYPE ALCOHOL DEHYDROGENASE-LIKE PROTEIN C16A3.02C"/>
    <property type="match status" value="1"/>
</dbReference>
<dbReference type="GO" id="GO:0016491">
    <property type="term" value="F:oxidoreductase activity"/>
    <property type="evidence" value="ECO:0007669"/>
    <property type="project" value="InterPro"/>
</dbReference>